<evidence type="ECO:0000256" key="7">
    <source>
        <dbReference type="RuleBase" id="RU000416"/>
    </source>
</evidence>
<comment type="caution">
    <text evidence="9">The sequence shown here is derived from an EMBL/GenBank/DDBJ whole genome shotgun (WGS) entry which is preliminary data.</text>
</comment>
<dbReference type="GO" id="GO:0044027">
    <property type="term" value="P:negative regulation of gene expression via chromosomal CpG island methylation"/>
    <property type="evidence" value="ECO:0007669"/>
    <property type="project" value="TreeGrafter"/>
</dbReference>
<dbReference type="InterPro" id="IPR050390">
    <property type="entry name" value="C5-Methyltransferase"/>
</dbReference>
<name>A0A5S3WU08_9GAMM</name>
<keyword evidence="1 6" id="KW-0489">Methyltransferase</keyword>
<protein>
    <recommendedName>
        <fullName evidence="8">Cytosine-specific methyltransferase</fullName>
        <ecNumber evidence="8">2.1.1.37</ecNumber>
    </recommendedName>
</protein>
<comment type="similarity">
    <text evidence="6 7">Belongs to the class I-like SAM-binding methyltransferase superfamily. C5-methyltransferase family.</text>
</comment>
<dbReference type="AlphaFoldDB" id="A0A5S3WU08"/>
<dbReference type="PROSITE" id="PS00094">
    <property type="entry name" value="C5_MTASE_1"/>
    <property type="match status" value="1"/>
</dbReference>
<proteinExistence type="inferred from homology"/>
<keyword evidence="4" id="KW-0680">Restriction system</keyword>
<dbReference type="PANTHER" id="PTHR10629:SF52">
    <property type="entry name" value="DNA (CYTOSINE-5)-METHYLTRANSFERASE 1"/>
    <property type="match status" value="1"/>
</dbReference>
<dbReference type="EC" id="2.1.1.37" evidence="8"/>
<dbReference type="PANTHER" id="PTHR10629">
    <property type="entry name" value="CYTOSINE-SPECIFIC METHYLTRANSFERASE"/>
    <property type="match status" value="1"/>
</dbReference>
<evidence type="ECO:0000256" key="5">
    <source>
        <dbReference type="ARBA" id="ARBA00047422"/>
    </source>
</evidence>
<dbReference type="PROSITE" id="PS51679">
    <property type="entry name" value="SAM_MT_C5"/>
    <property type="match status" value="1"/>
</dbReference>
<keyword evidence="2 6" id="KW-0808">Transferase</keyword>
<feature type="active site" evidence="6">
    <location>
        <position position="143"/>
    </location>
</feature>
<dbReference type="RefSeq" id="WP_138546689.1">
    <property type="nucleotide sequence ID" value="NZ_PNCJ01000050.1"/>
</dbReference>
<organism evidence="9 10">
    <name type="scientific">Pseudoalteromonas rubra</name>
    <dbReference type="NCBI Taxonomy" id="43658"/>
    <lineage>
        <taxon>Bacteria</taxon>
        <taxon>Pseudomonadati</taxon>
        <taxon>Pseudomonadota</taxon>
        <taxon>Gammaproteobacteria</taxon>
        <taxon>Alteromonadales</taxon>
        <taxon>Pseudoalteromonadaceae</taxon>
        <taxon>Pseudoalteromonas</taxon>
    </lineage>
</organism>
<dbReference type="InterPro" id="IPR018117">
    <property type="entry name" value="C5_DNA_meth_AS"/>
</dbReference>
<reference evidence="9 10" key="1">
    <citation type="submission" date="2018-01" db="EMBL/GenBank/DDBJ databases">
        <authorList>
            <person name="Paulsen S."/>
            <person name="Gram L.K."/>
        </authorList>
    </citation>
    <scope>NUCLEOTIDE SEQUENCE [LARGE SCALE GENOMIC DNA]</scope>
    <source>
        <strain evidence="9 10">S2599</strain>
    </source>
</reference>
<evidence type="ECO:0000256" key="3">
    <source>
        <dbReference type="ARBA" id="ARBA00022691"/>
    </source>
</evidence>
<sequence>MNYIELFAGCGGLSLGLESIEGSYMVMANELSPMPAETFVYNFFNEDLSQEKLMPLRTKWLSSSFPVTDLPKRLREDPRSYPDLNSKQSYSDITNSDDLKGNLVVGNIIHLNEYLESNPEVVHKLRNSYGNGDLDFVSGGPPCQSFSMAGMRKKNCDKNSLPWEFANFVSKVKPKFAILENVTGILRAFQDGGENYYAWIEVSKAFSQIGYIPLCLHVNAKYVGIPQNRPRFIMIGVREDIFERLSATFNSAEKELFSSSLSFYQGTKYVTEGSDTQLKYHDVVCPNGLKLFQDSFLSELVTHTESFISVSEAIDDLRFNGSNAKPSKHIKSNYLKLMRETYKEPAMQYNHEERRNGEHVQRRFRLYQIMQLVGKGLAKEVKAVLKGASLDISHAVWEEFSQYDYLVDGGVYIKFNSKAEFLDFLINHQTKKQTQKALVANNPAPAALSIPDDACHYHHDELRTLTVREMARIQSFPDSFVFRSKVTTGGQMRKFEVPQYTQVGNAVPPLLGRALGLSIKELLSRL</sequence>
<keyword evidence="3 6" id="KW-0949">S-adenosyl-L-methionine</keyword>
<dbReference type="InterPro" id="IPR029063">
    <property type="entry name" value="SAM-dependent_MTases_sf"/>
</dbReference>
<gene>
    <name evidence="9" type="ORF">CWB98_21750</name>
</gene>
<dbReference type="NCBIfam" id="TIGR00675">
    <property type="entry name" value="dcm"/>
    <property type="match status" value="1"/>
</dbReference>
<dbReference type="PROSITE" id="PS00095">
    <property type="entry name" value="C5_MTASE_2"/>
    <property type="match status" value="1"/>
</dbReference>
<evidence type="ECO:0000256" key="1">
    <source>
        <dbReference type="ARBA" id="ARBA00022603"/>
    </source>
</evidence>
<dbReference type="GO" id="GO:0003677">
    <property type="term" value="F:DNA binding"/>
    <property type="evidence" value="ECO:0007669"/>
    <property type="project" value="TreeGrafter"/>
</dbReference>
<dbReference type="SUPFAM" id="SSF53335">
    <property type="entry name" value="S-adenosyl-L-methionine-dependent methyltransferases"/>
    <property type="match status" value="1"/>
</dbReference>
<dbReference type="Gene3D" id="3.40.50.150">
    <property type="entry name" value="Vaccinia Virus protein VP39"/>
    <property type="match status" value="1"/>
</dbReference>
<evidence type="ECO:0000313" key="10">
    <source>
        <dbReference type="Proteomes" id="UP000306719"/>
    </source>
</evidence>
<evidence type="ECO:0000313" key="9">
    <source>
        <dbReference type="EMBL" id="TMP32249.1"/>
    </source>
</evidence>
<comment type="catalytic activity">
    <reaction evidence="5 8">
        <text>a 2'-deoxycytidine in DNA + S-adenosyl-L-methionine = a 5-methyl-2'-deoxycytidine in DNA + S-adenosyl-L-homocysteine + H(+)</text>
        <dbReference type="Rhea" id="RHEA:13681"/>
        <dbReference type="Rhea" id="RHEA-COMP:11369"/>
        <dbReference type="Rhea" id="RHEA-COMP:11370"/>
        <dbReference type="ChEBI" id="CHEBI:15378"/>
        <dbReference type="ChEBI" id="CHEBI:57856"/>
        <dbReference type="ChEBI" id="CHEBI:59789"/>
        <dbReference type="ChEBI" id="CHEBI:85452"/>
        <dbReference type="ChEBI" id="CHEBI:85454"/>
        <dbReference type="EC" id="2.1.1.37"/>
    </reaction>
</comment>
<dbReference type="EMBL" id="PNCJ01000050">
    <property type="protein sequence ID" value="TMP32249.1"/>
    <property type="molecule type" value="Genomic_DNA"/>
</dbReference>
<dbReference type="GO" id="GO:0032259">
    <property type="term" value="P:methylation"/>
    <property type="evidence" value="ECO:0007669"/>
    <property type="project" value="UniProtKB-KW"/>
</dbReference>
<dbReference type="Pfam" id="PF00145">
    <property type="entry name" value="DNA_methylase"/>
    <property type="match status" value="2"/>
</dbReference>
<accession>A0A5S3WU08</accession>
<dbReference type="InterPro" id="IPR001525">
    <property type="entry name" value="C5_MeTfrase"/>
</dbReference>
<reference evidence="10" key="2">
    <citation type="submission" date="2019-06" db="EMBL/GenBank/DDBJ databases">
        <title>Co-occurence of chitin degradation, pigmentation and bioactivity in marine Pseudoalteromonas.</title>
        <authorList>
            <person name="Sonnenschein E.C."/>
            <person name="Bech P.K."/>
        </authorList>
    </citation>
    <scope>NUCLEOTIDE SEQUENCE [LARGE SCALE GENOMIC DNA]</scope>
    <source>
        <strain evidence="10">S2599</strain>
    </source>
</reference>
<dbReference type="Proteomes" id="UP000306719">
    <property type="component" value="Unassembled WGS sequence"/>
</dbReference>
<evidence type="ECO:0000256" key="4">
    <source>
        <dbReference type="ARBA" id="ARBA00022747"/>
    </source>
</evidence>
<evidence type="ECO:0000256" key="6">
    <source>
        <dbReference type="PROSITE-ProRule" id="PRU01016"/>
    </source>
</evidence>
<dbReference type="PRINTS" id="PR00105">
    <property type="entry name" value="C5METTRFRASE"/>
</dbReference>
<dbReference type="GO" id="GO:0009307">
    <property type="term" value="P:DNA restriction-modification system"/>
    <property type="evidence" value="ECO:0007669"/>
    <property type="project" value="UniProtKB-KW"/>
</dbReference>
<dbReference type="OrthoDB" id="9813719at2"/>
<evidence type="ECO:0000256" key="8">
    <source>
        <dbReference type="RuleBase" id="RU000417"/>
    </source>
</evidence>
<dbReference type="GO" id="GO:0003886">
    <property type="term" value="F:DNA (cytosine-5-)-methyltransferase activity"/>
    <property type="evidence" value="ECO:0007669"/>
    <property type="project" value="UniProtKB-EC"/>
</dbReference>
<dbReference type="Gene3D" id="3.90.120.10">
    <property type="entry name" value="DNA Methylase, subunit A, domain 2"/>
    <property type="match status" value="1"/>
</dbReference>
<evidence type="ECO:0000256" key="2">
    <source>
        <dbReference type="ARBA" id="ARBA00022679"/>
    </source>
</evidence>
<dbReference type="InterPro" id="IPR031303">
    <property type="entry name" value="C5_meth_CS"/>
</dbReference>